<gene>
    <name evidence="2" type="ORF">BV133_2209</name>
</gene>
<name>A0A182D4W7_BLAVI</name>
<feature type="region of interest" description="Disordered" evidence="1">
    <location>
        <begin position="1"/>
        <end position="22"/>
    </location>
</feature>
<protein>
    <submittedName>
        <fullName evidence="2">Uncharacterized protein</fullName>
    </submittedName>
</protein>
<accession>A0A182D4W7</accession>
<proteinExistence type="predicted"/>
<dbReference type="EMBL" id="AP014854">
    <property type="protein sequence ID" value="BAR99802.1"/>
    <property type="molecule type" value="Genomic_DNA"/>
</dbReference>
<evidence type="ECO:0000256" key="1">
    <source>
        <dbReference type="SAM" id="MobiDB-lite"/>
    </source>
</evidence>
<sequence>MVTAGAMRCGLPTKTQQNAAPSADIPFSNKDFLAKIVSGITT</sequence>
<reference evidence="2" key="1">
    <citation type="journal article" date="2015" name="Genome Announc.">
        <title>Complete Genome Sequence of the Bacteriochlorophyll b-Producing Photosynthetic Bacterium Blastochloris viridis.</title>
        <authorList>
            <person name="Tsukatani Y."/>
            <person name="Hirose Y."/>
            <person name="Harada J."/>
            <person name="Misawa N."/>
            <person name="Mori K."/>
            <person name="Inoue K."/>
            <person name="Tamiaki H."/>
        </authorList>
    </citation>
    <scope>NUCLEOTIDE SEQUENCE [LARGE SCALE GENOMIC DNA]</scope>
    <source>
        <strain evidence="2">DSM 133</strain>
    </source>
</reference>
<evidence type="ECO:0000313" key="2">
    <source>
        <dbReference type="EMBL" id="BAR99802.1"/>
    </source>
</evidence>
<organism evidence="2">
    <name type="scientific">Blastochloris viridis</name>
    <name type="common">Rhodopseudomonas viridis</name>
    <dbReference type="NCBI Taxonomy" id="1079"/>
    <lineage>
        <taxon>Bacteria</taxon>
        <taxon>Pseudomonadati</taxon>
        <taxon>Pseudomonadota</taxon>
        <taxon>Alphaproteobacteria</taxon>
        <taxon>Hyphomicrobiales</taxon>
        <taxon>Blastochloridaceae</taxon>
        <taxon>Blastochloris</taxon>
    </lineage>
</organism>
<dbReference type="AlphaFoldDB" id="A0A182D4W7"/>